<evidence type="ECO:0008006" key="3">
    <source>
        <dbReference type="Google" id="ProtNLM"/>
    </source>
</evidence>
<gene>
    <name evidence="1" type="ORF">GCM10009808_04890</name>
</gene>
<comment type="caution">
    <text evidence="1">The sequence shown here is derived from an EMBL/GenBank/DDBJ whole genome shotgun (WGS) entry which is preliminary data.</text>
</comment>
<dbReference type="EMBL" id="BAAAPL010000001">
    <property type="protein sequence ID" value="GAA1690969.1"/>
    <property type="molecule type" value="Genomic_DNA"/>
</dbReference>
<sequence length="59" mass="6758">MLKYLSERGVRTARHKSEPEIDRAVQLHREGLSRAAIGRQLGFDGKTITKELRGRGRVR</sequence>
<protein>
    <recommendedName>
        <fullName evidence="3">Helix-turn-helix domain-containing protein</fullName>
    </recommendedName>
</protein>
<evidence type="ECO:0000313" key="1">
    <source>
        <dbReference type="EMBL" id="GAA1690969.1"/>
    </source>
</evidence>
<evidence type="ECO:0000313" key="2">
    <source>
        <dbReference type="Proteomes" id="UP001501690"/>
    </source>
</evidence>
<reference evidence="1 2" key="1">
    <citation type="journal article" date="2019" name="Int. J. Syst. Evol. Microbiol.">
        <title>The Global Catalogue of Microorganisms (GCM) 10K type strain sequencing project: providing services to taxonomists for standard genome sequencing and annotation.</title>
        <authorList>
            <consortium name="The Broad Institute Genomics Platform"/>
            <consortium name="The Broad Institute Genome Sequencing Center for Infectious Disease"/>
            <person name="Wu L."/>
            <person name="Ma J."/>
        </authorList>
    </citation>
    <scope>NUCLEOTIDE SEQUENCE [LARGE SCALE GENOMIC DNA]</scope>
    <source>
        <strain evidence="1 2">JCM 15577</strain>
    </source>
</reference>
<keyword evidence="2" id="KW-1185">Reference proteome</keyword>
<dbReference type="Proteomes" id="UP001501690">
    <property type="component" value="Unassembled WGS sequence"/>
</dbReference>
<dbReference type="Gene3D" id="1.10.10.60">
    <property type="entry name" value="Homeodomain-like"/>
    <property type="match status" value="1"/>
</dbReference>
<organism evidence="1 2">
    <name type="scientific">Microbacterium sediminicola</name>
    <dbReference type="NCBI Taxonomy" id="415210"/>
    <lineage>
        <taxon>Bacteria</taxon>
        <taxon>Bacillati</taxon>
        <taxon>Actinomycetota</taxon>
        <taxon>Actinomycetes</taxon>
        <taxon>Micrococcales</taxon>
        <taxon>Microbacteriaceae</taxon>
        <taxon>Microbacterium</taxon>
    </lineage>
</organism>
<proteinExistence type="predicted"/>
<accession>A0ABN2HP70</accession>
<name>A0ABN2HP70_9MICO</name>